<dbReference type="OrthoDB" id="263475at2759"/>
<dbReference type="AlphaFoldDB" id="A0A640KQA1"/>
<feature type="region of interest" description="Disordered" evidence="1">
    <location>
        <begin position="725"/>
        <end position="802"/>
    </location>
</feature>
<feature type="compositionally biased region" description="Basic residues" evidence="1">
    <location>
        <begin position="843"/>
        <end position="853"/>
    </location>
</feature>
<protein>
    <submittedName>
        <fullName evidence="2">Uncharacterized protein</fullName>
    </submittedName>
</protein>
<feature type="region of interest" description="Disordered" evidence="1">
    <location>
        <begin position="131"/>
        <end position="162"/>
    </location>
</feature>
<feature type="region of interest" description="Disordered" evidence="1">
    <location>
        <begin position="828"/>
        <end position="899"/>
    </location>
</feature>
<feature type="compositionally biased region" description="Acidic residues" evidence="1">
    <location>
        <begin position="51"/>
        <end position="64"/>
    </location>
</feature>
<evidence type="ECO:0000256" key="1">
    <source>
        <dbReference type="SAM" id="MobiDB-lite"/>
    </source>
</evidence>
<feature type="compositionally biased region" description="Basic residues" evidence="1">
    <location>
        <begin position="886"/>
        <end position="898"/>
    </location>
</feature>
<organism evidence="2 3">
    <name type="scientific">Leishmania tarentolae</name>
    <name type="common">Sauroleishmania tarentolae</name>
    <dbReference type="NCBI Taxonomy" id="5689"/>
    <lineage>
        <taxon>Eukaryota</taxon>
        <taxon>Discoba</taxon>
        <taxon>Euglenozoa</taxon>
        <taxon>Kinetoplastea</taxon>
        <taxon>Metakinetoplastina</taxon>
        <taxon>Trypanosomatida</taxon>
        <taxon>Trypanosomatidae</taxon>
        <taxon>Leishmaniinae</taxon>
        <taxon>Leishmania</taxon>
        <taxon>lizard Leishmania</taxon>
    </lineage>
</organism>
<keyword evidence="3" id="KW-1185">Reference proteome</keyword>
<feature type="region of interest" description="Disordered" evidence="1">
    <location>
        <begin position="588"/>
        <end position="692"/>
    </location>
</feature>
<dbReference type="Proteomes" id="UP000419144">
    <property type="component" value="Unassembled WGS sequence"/>
</dbReference>
<accession>A0A640KQA1</accession>
<feature type="region of interest" description="Disordered" evidence="1">
    <location>
        <begin position="1"/>
        <end position="70"/>
    </location>
</feature>
<dbReference type="EMBL" id="BLBS01000037">
    <property type="protein sequence ID" value="GET89669.1"/>
    <property type="molecule type" value="Genomic_DNA"/>
</dbReference>
<name>A0A640KQA1_LEITA</name>
<feature type="region of interest" description="Disordered" evidence="1">
    <location>
        <begin position="544"/>
        <end position="569"/>
    </location>
</feature>
<sequence length="1097" mass="120800">MPQGANQTAGAVRANAVPKAFSPSLSDSSDEHSLRMHLVTGGTSRYVGPVSDDDYETSSEETETSDFLSDNSEDYVPLAFEYISSNPTRRAGAPAYSKLPSGVLEEEEEDKDDSLSFSDAPLEVFLERSRTRRHCGPGAKDSNRAEVMSSVSSHYKDDDDSSSTNCAVLPIAFERRKKTHNVGKVKQTTYEASDGEFSVSLPDEEESPLNAQLIHTLIKRLRNPADEVSLEAFDFVDFSDENFKEELEPLKQIKALLEERVSNPIMTSEKHNHAVKEAVQFLPPENAIAAKVKAIKSRHISQSKPKMCVYRGGEAEVAQAEAIEDLVRRLKDPDTKVPLHAFEEVDWSNQDFNEVLAVLGPIRAYMKAKEVAKEKPEESTIHGAPVLDDKIKEAIMSLPSEEAMAATIHAVKNRAMSSSSSNGDAIRHLVAFLKESGQTVKPSEFAKLDWDDRNFSRELEPLQEIRACMEAKEALQEKPVENVMANQLAFDEQIKVAIMSLPPEKAIAVKTQILKMHERASATSQRSQRARVAKLSAAAGTKKKLKDSLLMSSTRNKSKPKEGNLSASSSQVIQVGAKVILTQQPKYTAKESTALSAPAKKVRRAKVRCDRSISISKVDDDLPPGEIIEDDQELPESGVSPLSEADTTPQHLSRIPSRPPGMRKSERRPRKHRQTNNSFASIPTEEPGVIEEEQDKLVGTMRKAGRRRARQKLCRSLSITSLPNLEAGEMLEEPSPFNTGDASSAHPARAREAKPRRLRPKLLGNTTQLDQPLSEVAGDVGDDNTALQGKAHSVAKKKRRRMVTNSKSCIFLEVFVDEASAIQDEGAGELKGVGPQHETIPSKRTKNLVRRRRHGDEDNDRSLDNRKPEVGEAREIHDAQHSNMRTAKKRRGNVHRTRSACTSMVAELMSGEIVERPDETRILYTSSGASTPVPEEASAKHVNRQDIPAKTENTGMTRDLSTMRKRRTRLHMSKELSISAIPENRVGEIVENAPDSLAATAPVGGIFSNAGQSKAHIKSARHLPLLKSTERGYLRYADRSNSSLGMSAKSRGEIIMPNVDASFIRGTMSNSPTPSSSAFRRSAEEASHVSITTAKGT</sequence>
<reference evidence="2" key="1">
    <citation type="submission" date="2019-11" db="EMBL/GenBank/DDBJ databases">
        <title>Leishmania tarentolae CDS.</title>
        <authorList>
            <person name="Goto Y."/>
            <person name="Yamagishi J."/>
        </authorList>
    </citation>
    <scope>NUCLEOTIDE SEQUENCE [LARGE SCALE GENOMIC DNA]</scope>
    <source>
        <strain evidence="2">Parrot Tar II</strain>
    </source>
</reference>
<proteinExistence type="predicted"/>
<feature type="region of interest" description="Disordered" evidence="1">
    <location>
        <begin position="1068"/>
        <end position="1097"/>
    </location>
</feature>
<feature type="compositionally biased region" description="Basic residues" evidence="1">
    <location>
        <begin position="665"/>
        <end position="674"/>
    </location>
</feature>
<feature type="compositionally biased region" description="Basic residues" evidence="1">
    <location>
        <begin position="793"/>
        <end position="802"/>
    </location>
</feature>
<gene>
    <name evidence="2" type="ORF">LtaPh_2702700</name>
</gene>
<feature type="compositionally biased region" description="Basic and acidic residues" evidence="1">
    <location>
        <begin position="854"/>
        <end position="880"/>
    </location>
</feature>
<dbReference type="VEuPathDB" id="TriTrypDB:LtaPh_2702700"/>
<evidence type="ECO:0000313" key="3">
    <source>
        <dbReference type="Proteomes" id="UP000419144"/>
    </source>
</evidence>
<evidence type="ECO:0000313" key="2">
    <source>
        <dbReference type="EMBL" id="GET89669.1"/>
    </source>
</evidence>
<feature type="compositionally biased region" description="Acidic residues" evidence="1">
    <location>
        <begin position="621"/>
        <end position="634"/>
    </location>
</feature>
<comment type="caution">
    <text evidence="2">The sequence shown here is derived from an EMBL/GenBank/DDBJ whole genome shotgun (WGS) entry which is preliminary data.</text>
</comment>